<evidence type="ECO:0000256" key="5">
    <source>
        <dbReference type="SAM" id="Coils"/>
    </source>
</evidence>
<evidence type="ECO:0000256" key="3">
    <source>
        <dbReference type="ARBA" id="ARBA00022737"/>
    </source>
</evidence>
<evidence type="ECO:0000313" key="7">
    <source>
        <dbReference type="EMBL" id="CAF1299010.1"/>
    </source>
</evidence>
<evidence type="ECO:0000256" key="4">
    <source>
        <dbReference type="ARBA" id="ARBA00022803"/>
    </source>
</evidence>
<feature type="region of interest" description="Disordered" evidence="6">
    <location>
        <begin position="142"/>
        <end position="174"/>
    </location>
</feature>
<evidence type="ECO:0000313" key="9">
    <source>
        <dbReference type="Proteomes" id="UP000663860"/>
    </source>
</evidence>
<reference evidence="7" key="1">
    <citation type="submission" date="2021-02" db="EMBL/GenBank/DDBJ databases">
        <authorList>
            <person name="Nowell W R."/>
        </authorList>
    </citation>
    <scope>NUCLEOTIDE SEQUENCE</scope>
</reference>
<sequence length="174" mass="19700">MSQDDILQSTKSVIQGLDALKNEHGKMLETIVTSPQKLSPMETNKLEEKVGLLRKSMDMIELGIGEAQVMMQLGNHLQNLEAEKHKLRTQVKRLCQENAWLRDELASTQKKLHECEQTNASHSVEIEHLKFLKEVKQYDVDNENSNSQSTSGLNSNNSNQQNNGQDLVNDLFPS</sequence>
<dbReference type="InterPro" id="IPR002151">
    <property type="entry name" value="Kinesin_light"/>
</dbReference>
<accession>A0A815DWI3</accession>
<dbReference type="GO" id="GO:0007018">
    <property type="term" value="P:microtubule-based movement"/>
    <property type="evidence" value="ECO:0007669"/>
    <property type="project" value="TreeGrafter"/>
</dbReference>
<keyword evidence="5" id="KW-0175">Coiled coil</keyword>
<dbReference type="GO" id="GO:0005871">
    <property type="term" value="C:kinesin complex"/>
    <property type="evidence" value="ECO:0007669"/>
    <property type="project" value="InterPro"/>
</dbReference>
<dbReference type="PANTHER" id="PTHR45783">
    <property type="entry name" value="KINESIN LIGHT CHAIN"/>
    <property type="match status" value="1"/>
</dbReference>
<keyword evidence="4" id="KW-0802">TPR repeat</keyword>
<dbReference type="GO" id="GO:0019894">
    <property type="term" value="F:kinesin binding"/>
    <property type="evidence" value="ECO:0007669"/>
    <property type="project" value="TreeGrafter"/>
</dbReference>
<feature type="compositionally biased region" description="Low complexity" evidence="6">
    <location>
        <begin position="144"/>
        <end position="165"/>
    </location>
</feature>
<keyword evidence="3" id="KW-0677">Repeat</keyword>
<dbReference type="Gene3D" id="1.20.5.1700">
    <property type="match status" value="1"/>
</dbReference>
<dbReference type="Proteomes" id="UP000663860">
    <property type="component" value="Unassembled WGS sequence"/>
</dbReference>
<dbReference type="Proteomes" id="UP000663868">
    <property type="component" value="Unassembled WGS sequence"/>
</dbReference>
<gene>
    <name evidence="7" type="ORF">IZO911_LOCUS33951</name>
    <name evidence="8" type="ORF">KXQ929_LOCUS32191</name>
</gene>
<name>A0A815DWI3_9BILA</name>
<keyword evidence="2" id="KW-0963">Cytoplasm</keyword>
<organism evidence="7 9">
    <name type="scientific">Adineta steineri</name>
    <dbReference type="NCBI Taxonomy" id="433720"/>
    <lineage>
        <taxon>Eukaryota</taxon>
        <taxon>Metazoa</taxon>
        <taxon>Spiralia</taxon>
        <taxon>Gnathifera</taxon>
        <taxon>Rotifera</taxon>
        <taxon>Eurotatoria</taxon>
        <taxon>Bdelloidea</taxon>
        <taxon>Adinetida</taxon>
        <taxon>Adinetidae</taxon>
        <taxon>Adineta</taxon>
    </lineage>
</organism>
<evidence type="ECO:0000256" key="6">
    <source>
        <dbReference type="SAM" id="MobiDB-lite"/>
    </source>
</evidence>
<feature type="coiled-coil region" evidence="5">
    <location>
        <begin position="70"/>
        <end position="97"/>
    </location>
</feature>
<dbReference type="GO" id="GO:0005737">
    <property type="term" value="C:cytoplasm"/>
    <property type="evidence" value="ECO:0007669"/>
    <property type="project" value="UniProtKB-SubCell"/>
</dbReference>
<dbReference type="PANTHER" id="PTHR45783:SF3">
    <property type="entry name" value="KINESIN LIGHT CHAIN"/>
    <property type="match status" value="1"/>
</dbReference>
<dbReference type="EMBL" id="CAJOBB010003845">
    <property type="protein sequence ID" value="CAF4061785.1"/>
    <property type="molecule type" value="Genomic_DNA"/>
</dbReference>
<protein>
    <recommendedName>
        <fullName evidence="10">Kinesin light chain</fullName>
    </recommendedName>
</protein>
<proteinExistence type="predicted"/>
<comment type="subcellular location">
    <subcellularLocation>
        <location evidence="1">Cytoplasm</location>
    </subcellularLocation>
</comment>
<feature type="non-terminal residue" evidence="7">
    <location>
        <position position="174"/>
    </location>
</feature>
<evidence type="ECO:0000313" key="8">
    <source>
        <dbReference type="EMBL" id="CAF4061785.1"/>
    </source>
</evidence>
<comment type="caution">
    <text evidence="7">The sequence shown here is derived from an EMBL/GenBank/DDBJ whole genome shotgun (WGS) entry which is preliminary data.</text>
</comment>
<dbReference type="EMBL" id="CAJNOE010000646">
    <property type="protein sequence ID" value="CAF1299010.1"/>
    <property type="molecule type" value="Genomic_DNA"/>
</dbReference>
<evidence type="ECO:0008006" key="10">
    <source>
        <dbReference type="Google" id="ProtNLM"/>
    </source>
</evidence>
<dbReference type="AlphaFoldDB" id="A0A815DWI3"/>
<evidence type="ECO:0000256" key="2">
    <source>
        <dbReference type="ARBA" id="ARBA00022490"/>
    </source>
</evidence>
<evidence type="ECO:0000256" key="1">
    <source>
        <dbReference type="ARBA" id="ARBA00004496"/>
    </source>
</evidence>